<feature type="domain" description="TIL" evidence="5">
    <location>
        <begin position="23"/>
        <end position="76"/>
    </location>
</feature>
<accession>A0A3P7HYN6</accession>
<dbReference type="PANTHER" id="PTHR23259:SF69">
    <property type="entry name" value="GEO11767P1-RELATED"/>
    <property type="match status" value="1"/>
</dbReference>
<reference evidence="6 7" key="1">
    <citation type="submission" date="2018-11" db="EMBL/GenBank/DDBJ databases">
        <authorList>
            <consortium name="Pathogen Informatics"/>
        </authorList>
    </citation>
    <scope>NUCLEOTIDE SEQUENCE [LARGE SCALE GENOMIC DNA]</scope>
</reference>
<evidence type="ECO:0000256" key="2">
    <source>
        <dbReference type="ARBA" id="ARBA00022900"/>
    </source>
</evidence>
<evidence type="ECO:0000313" key="6">
    <source>
        <dbReference type="EMBL" id="VDM65230.1"/>
    </source>
</evidence>
<dbReference type="AlphaFoldDB" id="A0A3P7HYN6"/>
<gene>
    <name evidence="6" type="ORF">SVUK_LOCUS228</name>
</gene>
<dbReference type="SUPFAM" id="SSF57567">
    <property type="entry name" value="Serine protease inhibitors"/>
    <property type="match status" value="1"/>
</dbReference>
<name>A0A3P7HYN6_STRVU</name>
<dbReference type="InterPro" id="IPR002919">
    <property type="entry name" value="TIL_dom"/>
</dbReference>
<dbReference type="Gene3D" id="2.10.25.10">
    <property type="entry name" value="Laminin"/>
    <property type="match status" value="1"/>
</dbReference>
<evidence type="ECO:0000259" key="5">
    <source>
        <dbReference type="Pfam" id="PF01826"/>
    </source>
</evidence>
<keyword evidence="2" id="KW-0722">Serine protease inhibitor</keyword>
<keyword evidence="3" id="KW-1015">Disulfide bond</keyword>
<feature type="region of interest" description="Disordered" evidence="4">
    <location>
        <begin position="1"/>
        <end position="26"/>
    </location>
</feature>
<dbReference type="Proteomes" id="UP000270094">
    <property type="component" value="Unassembled WGS sequence"/>
</dbReference>
<sequence>MEGKGSHADEKKDKEKDKEKEKCGPNESYSTCFNGCEPTCSTPDKACTADCGTGGCACDEGFIRKDGGGCVKKDQC</sequence>
<evidence type="ECO:0000256" key="1">
    <source>
        <dbReference type="ARBA" id="ARBA00022690"/>
    </source>
</evidence>
<keyword evidence="7" id="KW-1185">Reference proteome</keyword>
<dbReference type="CDD" id="cd19941">
    <property type="entry name" value="TIL"/>
    <property type="match status" value="1"/>
</dbReference>
<dbReference type="InterPro" id="IPR051368">
    <property type="entry name" value="SerProtInhib-TIL_Domain"/>
</dbReference>
<dbReference type="InterPro" id="IPR036084">
    <property type="entry name" value="Ser_inhib-like_sf"/>
</dbReference>
<dbReference type="GO" id="GO:0004867">
    <property type="term" value="F:serine-type endopeptidase inhibitor activity"/>
    <property type="evidence" value="ECO:0007669"/>
    <property type="project" value="UniProtKB-KW"/>
</dbReference>
<dbReference type="PANTHER" id="PTHR23259">
    <property type="entry name" value="RIDDLE"/>
    <property type="match status" value="1"/>
</dbReference>
<evidence type="ECO:0000256" key="3">
    <source>
        <dbReference type="ARBA" id="ARBA00023157"/>
    </source>
</evidence>
<evidence type="ECO:0000313" key="7">
    <source>
        <dbReference type="Proteomes" id="UP000270094"/>
    </source>
</evidence>
<proteinExistence type="predicted"/>
<evidence type="ECO:0000256" key="4">
    <source>
        <dbReference type="SAM" id="MobiDB-lite"/>
    </source>
</evidence>
<dbReference type="EMBL" id="UYYB01000333">
    <property type="protein sequence ID" value="VDM65230.1"/>
    <property type="molecule type" value="Genomic_DNA"/>
</dbReference>
<feature type="compositionally biased region" description="Basic and acidic residues" evidence="4">
    <location>
        <begin position="1"/>
        <end position="24"/>
    </location>
</feature>
<keyword evidence="1" id="KW-0646">Protease inhibitor</keyword>
<dbReference type="Pfam" id="PF01826">
    <property type="entry name" value="TIL"/>
    <property type="match status" value="1"/>
</dbReference>
<organism evidence="6 7">
    <name type="scientific">Strongylus vulgaris</name>
    <name type="common">Blood worm</name>
    <dbReference type="NCBI Taxonomy" id="40348"/>
    <lineage>
        <taxon>Eukaryota</taxon>
        <taxon>Metazoa</taxon>
        <taxon>Ecdysozoa</taxon>
        <taxon>Nematoda</taxon>
        <taxon>Chromadorea</taxon>
        <taxon>Rhabditida</taxon>
        <taxon>Rhabditina</taxon>
        <taxon>Rhabditomorpha</taxon>
        <taxon>Strongyloidea</taxon>
        <taxon>Strongylidae</taxon>
        <taxon>Strongylus</taxon>
    </lineage>
</organism>
<protein>
    <recommendedName>
        <fullName evidence="5">TIL domain-containing protein</fullName>
    </recommendedName>
</protein>